<dbReference type="AlphaFoldDB" id="A0A8H7RVW4"/>
<evidence type="ECO:0000256" key="1">
    <source>
        <dbReference type="SAM" id="Coils"/>
    </source>
</evidence>
<accession>A0A8H7RVW4</accession>
<evidence type="ECO:0000313" key="3">
    <source>
        <dbReference type="EMBL" id="KAG2218759.1"/>
    </source>
</evidence>
<comment type="caution">
    <text evidence="3">The sequence shown here is derived from an EMBL/GenBank/DDBJ whole genome shotgun (WGS) entry which is preliminary data.</text>
</comment>
<feature type="compositionally biased region" description="Low complexity" evidence="2">
    <location>
        <begin position="42"/>
        <end position="68"/>
    </location>
</feature>
<gene>
    <name evidence="3" type="ORF">INT45_003077</name>
</gene>
<feature type="region of interest" description="Disordered" evidence="2">
    <location>
        <begin position="37"/>
        <end position="68"/>
    </location>
</feature>
<name>A0A8H7RVW4_9FUNG</name>
<organism evidence="3 4">
    <name type="scientific">Circinella minor</name>
    <dbReference type="NCBI Taxonomy" id="1195481"/>
    <lineage>
        <taxon>Eukaryota</taxon>
        <taxon>Fungi</taxon>
        <taxon>Fungi incertae sedis</taxon>
        <taxon>Mucoromycota</taxon>
        <taxon>Mucoromycotina</taxon>
        <taxon>Mucoromycetes</taxon>
        <taxon>Mucorales</taxon>
        <taxon>Lichtheimiaceae</taxon>
        <taxon>Circinella</taxon>
    </lineage>
</organism>
<feature type="region of interest" description="Disordered" evidence="2">
    <location>
        <begin position="99"/>
        <end position="125"/>
    </location>
</feature>
<proteinExistence type="predicted"/>
<evidence type="ECO:0000256" key="2">
    <source>
        <dbReference type="SAM" id="MobiDB-lite"/>
    </source>
</evidence>
<evidence type="ECO:0000313" key="4">
    <source>
        <dbReference type="Proteomes" id="UP000646827"/>
    </source>
</evidence>
<dbReference type="OrthoDB" id="2257100at2759"/>
<keyword evidence="1" id="KW-0175">Coiled coil</keyword>
<dbReference type="Proteomes" id="UP000646827">
    <property type="component" value="Unassembled WGS sequence"/>
</dbReference>
<keyword evidence="4" id="KW-1185">Reference proteome</keyword>
<protein>
    <recommendedName>
        <fullName evidence="5">BZIP domain-containing protein</fullName>
    </recommendedName>
</protein>
<evidence type="ECO:0008006" key="5">
    <source>
        <dbReference type="Google" id="ProtNLM"/>
    </source>
</evidence>
<feature type="coiled-coil region" evidence="1">
    <location>
        <begin position="133"/>
        <end position="195"/>
    </location>
</feature>
<sequence>MGEKQFKLDTYSLDEWLENDLRASGILNKQNIKKTQNNASLTNSDSNTTRTTTTTTNTNDSCCGSSTKSSSISILTASSALSTPSEQMQLIPELFSPIQQEQQQSLKRSNDSNDDDSKTRKRQRNTVCEFHKMDTLQTRVKEMELRNKQLHIRATVLESERETALDRQKHNFDRILELEKQLAQAQARLVSQQQQQQP</sequence>
<feature type="compositionally biased region" description="Basic and acidic residues" evidence="2">
    <location>
        <begin position="108"/>
        <end position="118"/>
    </location>
</feature>
<dbReference type="EMBL" id="JAEPRB010000212">
    <property type="protein sequence ID" value="KAG2218759.1"/>
    <property type="molecule type" value="Genomic_DNA"/>
</dbReference>
<reference evidence="3 4" key="1">
    <citation type="submission" date="2020-12" db="EMBL/GenBank/DDBJ databases">
        <title>Metabolic potential, ecology and presence of endohyphal bacteria is reflected in genomic diversity of Mucoromycotina.</title>
        <authorList>
            <person name="Muszewska A."/>
            <person name="Okrasinska A."/>
            <person name="Steczkiewicz K."/>
            <person name="Drgas O."/>
            <person name="Orlowska M."/>
            <person name="Perlinska-Lenart U."/>
            <person name="Aleksandrzak-Piekarczyk T."/>
            <person name="Szatraj K."/>
            <person name="Zielenkiewicz U."/>
            <person name="Pilsyk S."/>
            <person name="Malc E."/>
            <person name="Mieczkowski P."/>
            <person name="Kruszewska J.S."/>
            <person name="Biernat P."/>
            <person name="Pawlowska J."/>
        </authorList>
    </citation>
    <scope>NUCLEOTIDE SEQUENCE [LARGE SCALE GENOMIC DNA]</scope>
    <source>
        <strain evidence="3 4">CBS 142.35</strain>
    </source>
</reference>